<accession>A0A7W8ZQ90</accession>
<dbReference type="EMBL" id="JACHCE010000007">
    <property type="protein sequence ID" value="MBB5638194.1"/>
    <property type="molecule type" value="Genomic_DNA"/>
</dbReference>
<keyword evidence="1" id="KW-0472">Membrane</keyword>
<proteinExistence type="predicted"/>
<evidence type="ECO:0000313" key="3">
    <source>
        <dbReference type="Proteomes" id="UP000537204"/>
    </source>
</evidence>
<name>A0A7W8ZQ90_9SPHI</name>
<feature type="transmembrane region" description="Helical" evidence="1">
    <location>
        <begin position="12"/>
        <end position="27"/>
    </location>
</feature>
<reference evidence="2 3" key="1">
    <citation type="submission" date="2020-08" db="EMBL/GenBank/DDBJ databases">
        <title>Genomic Encyclopedia of Type Strains, Phase IV (KMG-V): Genome sequencing to study the core and pangenomes of soil and plant-associated prokaryotes.</title>
        <authorList>
            <person name="Whitman W."/>
        </authorList>
    </citation>
    <scope>NUCLEOTIDE SEQUENCE [LARGE SCALE GENOMIC DNA]</scope>
    <source>
        <strain evidence="2 3">S3M1</strain>
    </source>
</reference>
<feature type="transmembrane region" description="Helical" evidence="1">
    <location>
        <begin position="70"/>
        <end position="89"/>
    </location>
</feature>
<feature type="transmembrane region" description="Helical" evidence="1">
    <location>
        <begin position="101"/>
        <end position="121"/>
    </location>
</feature>
<organism evidence="2 3">
    <name type="scientific">Pedobacter cryoconitis</name>
    <dbReference type="NCBI Taxonomy" id="188932"/>
    <lineage>
        <taxon>Bacteria</taxon>
        <taxon>Pseudomonadati</taxon>
        <taxon>Bacteroidota</taxon>
        <taxon>Sphingobacteriia</taxon>
        <taxon>Sphingobacteriales</taxon>
        <taxon>Sphingobacteriaceae</taxon>
        <taxon>Pedobacter</taxon>
    </lineage>
</organism>
<feature type="transmembrane region" description="Helical" evidence="1">
    <location>
        <begin position="32"/>
        <end position="50"/>
    </location>
</feature>
<keyword evidence="1" id="KW-1133">Transmembrane helix</keyword>
<dbReference type="AlphaFoldDB" id="A0A7W8ZQ90"/>
<dbReference type="Proteomes" id="UP000537204">
    <property type="component" value="Unassembled WGS sequence"/>
</dbReference>
<keyword evidence="1" id="KW-0812">Transmembrane</keyword>
<gene>
    <name evidence="2" type="ORF">HDE68_004120</name>
</gene>
<evidence type="ECO:0000313" key="2">
    <source>
        <dbReference type="EMBL" id="MBB5638194.1"/>
    </source>
</evidence>
<protein>
    <submittedName>
        <fullName evidence="2">Uncharacterized protein</fullName>
    </submittedName>
</protein>
<sequence length="122" mass="14703">MLHVLQTILDWSEIWALFIPAAALLYIKQPVIFKPVVLYIWLALVINKLIDVIWKFKTILPASLNSNNSLYNLHSVFTFFLFSSFFIYLKQPFILRIKKIIPFIFLFFVIINFTFYENFFYY</sequence>
<comment type="caution">
    <text evidence="2">The sequence shown here is derived from an EMBL/GenBank/DDBJ whole genome shotgun (WGS) entry which is preliminary data.</text>
</comment>
<evidence type="ECO:0000256" key="1">
    <source>
        <dbReference type="SAM" id="Phobius"/>
    </source>
</evidence>